<evidence type="ECO:0000256" key="1">
    <source>
        <dbReference type="ARBA" id="ARBA00009023"/>
    </source>
</evidence>
<dbReference type="AlphaFoldDB" id="A0A2U1CPK5"/>
<evidence type="ECO:0000313" key="4">
    <source>
        <dbReference type="EMBL" id="PVY67809.1"/>
    </source>
</evidence>
<protein>
    <submittedName>
        <fullName evidence="4">TRAP-type C4-dicarboxylate transport system substrate-binding protein</fullName>
    </submittedName>
</protein>
<dbReference type="Proteomes" id="UP000246145">
    <property type="component" value="Unassembled WGS sequence"/>
</dbReference>
<dbReference type="PANTHER" id="PTHR33376">
    <property type="match status" value="1"/>
</dbReference>
<evidence type="ECO:0000256" key="2">
    <source>
        <dbReference type="ARBA" id="ARBA00022448"/>
    </source>
</evidence>
<dbReference type="InterPro" id="IPR018389">
    <property type="entry name" value="DctP_fam"/>
</dbReference>
<dbReference type="EMBL" id="QEKO01000001">
    <property type="protein sequence ID" value="PVY67809.1"/>
    <property type="molecule type" value="Genomic_DNA"/>
</dbReference>
<comment type="similarity">
    <text evidence="1">Belongs to the bacterial solute-binding protein 7 family.</text>
</comment>
<sequence>MSNFIQKKAQKLSVSTIAGAFSLAAVCALGLVGNTAMAKEYKMKLATATVNDVQTEAIKKLAKRIEERSEGRIKTELYPAAQLGSNTRMIEGLQFGTIEFYTGPAAYLVGVDSRYQAMDVPGVFKDARHAQRTFSDPEFRDYFMAIGESKGLVGLGMYIYGNTAFTTAFEGKTLADFEGKKVRVLASRIERKGAELMGATAVPVDFSEMVTALQQGTIDGIKSSPPAFTSLKLYNIVDNITATEDGVMGEVMLASKMWWDTLPDDLKTIIKEEAVALEPELYDFVLQDQAKAYKTWQEQGGNVFQLPEEERSKLLEDMKQATIELMAENKANAEVMDLTLKVAERVK</sequence>
<dbReference type="InterPro" id="IPR038404">
    <property type="entry name" value="TRAP_DctP_sf"/>
</dbReference>
<evidence type="ECO:0000256" key="3">
    <source>
        <dbReference type="ARBA" id="ARBA00022729"/>
    </source>
</evidence>
<reference evidence="4 5" key="1">
    <citation type="submission" date="2018-04" db="EMBL/GenBank/DDBJ databases">
        <title>Genomic Encyclopedia of Type Strains, Phase IV (KMG-IV): sequencing the most valuable type-strain genomes for metagenomic binning, comparative biology and taxonomic classification.</title>
        <authorList>
            <person name="Goeker M."/>
        </authorList>
    </citation>
    <scope>NUCLEOTIDE SEQUENCE [LARGE SCALE GENOMIC DNA]</scope>
    <source>
        <strain evidence="4 5">DSM 10065</strain>
    </source>
</reference>
<comment type="caution">
    <text evidence="4">The sequence shown here is derived from an EMBL/GenBank/DDBJ whole genome shotgun (WGS) entry which is preliminary data.</text>
</comment>
<name>A0A2U1CPK5_9BURK</name>
<dbReference type="PANTHER" id="PTHR33376:SF7">
    <property type="entry name" value="C4-DICARBOXYLATE-BINDING PROTEIN DCTB"/>
    <property type="match status" value="1"/>
</dbReference>
<dbReference type="NCBIfam" id="NF037995">
    <property type="entry name" value="TRAP_S1"/>
    <property type="match status" value="1"/>
</dbReference>
<dbReference type="OrthoDB" id="9794826at2"/>
<keyword evidence="5" id="KW-1185">Reference proteome</keyword>
<evidence type="ECO:0000313" key="5">
    <source>
        <dbReference type="Proteomes" id="UP000246145"/>
    </source>
</evidence>
<gene>
    <name evidence="4" type="ORF">C7440_0192</name>
</gene>
<accession>A0A2U1CPK5</accession>
<proteinExistence type="inferred from homology"/>
<keyword evidence="2" id="KW-0813">Transport</keyword>
<dbReference type="RefSeq" id="WP_116517115.1">
    <property type="nucleotide sequence ID" value="NZ_JACCEX010000001.1"/>
</dbReference>
<dbReference type="Gene3D" id="3.40.190.170">
    <property type="entry name" value="Bacterial extracellular solute-binding protein, family 7"/>
    <property type="match status" value="1"/>
</dbReference>
<dbReference type="CDD" id="cd13603">
    <property type="entry name" value="PBP2_TRAP_Siap_TeaA_like"/>
    <property type="match status" value="1"/>
</dbReference>
<dbReference type="Pfam" id="PF03480">
    <property type="entry name" value="DctP"/>
    <property type="match status" value="1"/>
</dbReference>
<organism evidence="4 5">
    <name type="scientific">Pusillimonas noertemannii</name>
    <dbReference type="NCBI Taxonomy" id="305977"/>
    <lineage>
        <taxon>Bacteria</taxon>
        <taxon>Pseudomonadati</taxon>
        <taxon>Pseudomonadota</taxon>
        <taxon>Betaproteobacteria</taxon>
        <taxon>Burkholderiales</taxon>
        <taxon>Alcaligenaceae</taxon>
        <taxon>Pusillimonas</taxon>
    </lineage>
</organism>
<keyword evidence="3" id="KW-0732">Signal</keyword>
<dbReference type="GO" id="GO:0055085">
    <property type="term" value="P:transmembrane transport"/>
    <property type="evidence" value="ECO:0007669"/>
    <property type="project" value="InterPro"/>
</dbReference>